<dbReference type="Proteomes" id="UP000283633">
    <property type="component" value="Unassembled WGS sequence"/>
</dbReference>
<keyword evidence="7" id="KW-1185">Reference proteome</keyword>
<protein>
    <submittedName>
        <fullName evidence="6">MerR family transcriptional regulator</fullName>
    </submittedName>
</protein>
<proteinExistence type="predicted"/>
<dbReference type="Gene3D" id="1.10.1660.10">
    <property type="match status" value="1"/>
</dbReference>
<accession>A0A3R8J8N2</accession>
<dbReference type="PRINTS" id="PR00040">
    <property type="entry name" value="HTHMERR"/>
</dbReference>
<dbReference type="SMART" id="SM00422">
    <property type="entry name" value="HTH_MERR"/>
    <property type="match status" value="1"/>
</dbReference>
<name>A0A3R8J8N2_9LACO</name>
<keyword evidence="1" id="KW-0678">Repressor</keyword>
<dbReference type="EMBL" id="QWZQ01000009">
    <property type="protein sequence ID" value="RRK11093.1"/>
    <property type="molecule type" value="Genomic_DNA"/>
</dbReference>
<gene>
    <name evidence="6" type="ORF">D1831_03880</name>
</gene>
<evidence type="ECO:0000259" key="5">
    <source>
        <dbReference type="PROSITE" id="PS50937"/>
    </source>
</evidence>
<evidence type="ECO:0000256" key="2">
    <source>
        <dbReference type="ARBA" id="ARBA00023015"/>
    </source>
</evidence>
<dbReference type="PANTHER" id="PTHR30204:SF69">
    <property type="entry name" value="MERR-FAMILY TRANSCRIPTIONAL REGULATOR"/>
    <property type="match status" value="1"/>
</dbReference>
<evidence type="ECO:0000256" key="4">
    <source>
        <dbReference type="ARBA" id="ARBA00023163"/>
    </source>
</evidence>
<organism evidence="6 7">
    <name type="scientific">Lactiplantibacillus garii</name>
    <dbReference type="NCBI Taxonomy" id="2306423"/>
    <lineage>
        <taxon>Bacteria</taxon>
        <taxon>Bacillati</taxon>
        <taxon>Bacillota</taxon>
        <taxon>Bacilli</taxon>
        <taxon>Lactobacillales</taxon>
        <taxon>Lactobacillaceae</taxon>
        <taxon>Lactiplantibacillus</taxon>
    </lineage>
</organism>
<dbReference type="GO" id="GO:0003677">
    <property type="term" value="F:DNA binding"/>
    <property type="evidence" value="ECO:0007669"/>
    <property type="project" value="UniProtKB-KW"/>
</dbReference>
<evidence type="ECO:0000313" key="7">
    <source>
        <dbReference type="Proteomes" id="UP000283633"/>
    </source>
</evidence>
<keyword evidence="3" id="KW-0238">DNA-binding</keyword>
<dbReference type="AlphaFoldDB" id="A0A3R8J8N2"/>
<dbReference type="GO" id="GO:0003700">
    <property type="term" value="F:DNA-binding transcription factor activity"/>
    <property type="evidence" value="ECO:0007669"/>
    <property type="project" value="InterPro"/>
</dbReference>
<sequence>MYSIGTVAKKTGISSYTLRYYDKAGLTPFVKRDAQGRRVFNDDDLDSLALIRCLKQTGMPLEDIRQFISWCEAGDQTLSERLAMFETQREAVVAQIHESLKNLQKVNHKIDTYRQACQAGSEAAVDCDVISKRSSAELLKQVAAYEIKHPL</sequence>
<dbReference type="InterPro" id="IPR009061">
    <property type="entry name" value="DNA-bd_dom_put_sf"/>
</dbReference>
<feature type="domain" description="HTH merR-type" evidence="5">
    <location>
        <begin position="1"/>
        <end position="70"/>
    </location>
</feature>
<evidence type="ECO:0000313" key="6">
    <source>
        <dbReference type="EMBL" id="RRK11093.1"/>
    </source>
</evidence>
<keyword evidence="2" id="KW-0805">Transcription regulation</keyword>
<dbReference type="OrthoDB" id="9811174at2"/>
<evidence type="ECO:0000256" key="1">
    <source>
        <dbReference type="ARBA" id="ARBA00022491"/>
    </source>
</evidence>
<dbReference type="SUPFAM" id="SSF46955">
    <property type="entry name" value="Putative DNA-binding domain"/>
    <property type="match status" value="1"/>
</dbReference>
<reference evidence="6 7" key="1">
    <citation type="submission" date="2018-08" db="EMBL/GenBank/DDBJ databases">
        <title>Genome Lactobacillus garii FI11369.</title>
        <authorList>
            <person name="Diaz M."/>
            <person name="Narbad A."/>
        </authorList>
    </citation>
    <scope>NUCLEOTIDE SEQUENCE [LARGE SCALE GENOMIC DNA]</scope>
    <source>
        <strain evidence="6 7">FI11369</strain>
    </source>
</reference>
<dbReference type="InterPro" id="IPR047057">
    <property type="entry name" value="MerR_fam"/>
</dbReference>
<dbReference type="CDD" id="cd01109">
    <property type="entry name" value="HTH_YyaN"/>
    <property type="match status" value="1"/>
</dbReference>
<evidence type="ECO:0000256" key="3">
    <source>
        <dbReference type="ARBA" id="ARBA00023125"/>
    </source>
</evidence>
<dbReference type="PROSITE" id="PS50937">
    <property type="entry name" value="HTH_MERR_2"/>
    <property type="match status" value="1"/>
</dbReference>
<keyword evidence="4" id="KW-0804">Transcription</keyword>
<comment type="caution">
    <text evidence="6">The sequence shown here is derived from an EMBL/GenBank/DDBJ whole genome shotgun (WGS) entry which is preliminary data.</text>
</comment>
<dbReference type="PANTHER" id="PTHR30204">
    <property type="entry name" value="REDOX-CYCLING DRUG-SENSING TRANSCRIPTIONAL ACTIVATOR SOXR"/>
    <property type="match status" value="1"/>
</dbReference>
<dbReference type="Pfam" id="PF13411">
    <property type="entry name" value="MerR_1"/>
    <property type="match status" value="1"/>
</dbReference>
<dbReference type="InterPro" id="IPR000551">
    <property type="entry name" value="MerR-type_HTH_dom"/>
</dbReference>